<name>A0A7K1SWF2_9SPHI</name>
<evidence type="ECO:0000313" key="2">
    <source>
        <dbReference type="EMBL" id="MVN21390.1"/>
    </source>
</evidence>
<dbReference type="InterPro" id="IPR055705">
    <property type="entry name" value="DUF7281"/>
</dbReference>
<keyword evidence="3" id="KW-1185">Reference proteome</keyword>
<evidence type="ECO:0000313" key="3">
    <source>
        <dbReference type="Proteomes" id="UP000462014"/>
    </source>
</evidence>
<dbReference type="Proteomes" id="UP000462014">
    <property type="component" value="Unassembled WGS sequence"/>
</dbReference>
<organism evidence="2 3">
    <name type="scientific">Mucilaginibacter arboris</name>
    <dbReference type="NCBI Taxonomy" id="2682090"/>
    <lineage>
        <taxon>Bacteria</taxon>
        <taxon>Pseudomonadati</taxon>
        <taxon>Bacteroidota</taxon>
        <taxon>Sphingobacteriia</taxon>
        <taxon>Sphingobacteriales</taxon>
        <taxon>Sphingobacteriaceae</taxon>
        <taxon>Mucilaginibacter</taxon>
    </lineage>
</organism>
<evidence type="ECO:0000259" key="1">
    <source>
        <dbReference type="Pfam" id="PF23947"/>
    </source>
</evidence>
<protein>
    <recommendedName>
        <fullName evidence="1">DUF7281 domain-containing protein</fullName>
    </recommendedName>
</protein>
<reference evidence="2 3" key="1">
    <citation type="submission" date="2019-12" db="EMBL/GenBank/DDBJ databases">
        <title>Mucilaginibacter sp. HMF7410 genome sequencing and assembly.</title>
        <authorList>
            <person name="Kang H."/>
            <person name="Cha I."/>
            <person name="Kim H."/>
            <person name="Joh K."/>
        </authorList>
    </citation>
    <scope>NUCLEOTIDE SEQUENCE [LARGE SCALE GENOMIC DNA]</scope>
    <source>
        <strain evidence="2 3">HMF7410</strain>
    </source>
</reference>
<comment type="caution">
    <text evidence="2">The sequence shown here is derived from an EMBL/GenBank/DDBJ whole genome shotgun (WGS) entry which is preliminary data.</text>
</comment>
<feature type="domain" description="DUF7281" evidence="1">
    <location>
        <begin position="149"/>
        <end position="283"/>
    </location>
</feature>
<proteinExistence type="predicted"/>
<dbReference type="Pfam" id="PF23947">
    <property type="entry name" value="DUF7281"/>
    <property type="match status" value="1"/>
</dbReference>
<sequence length="284" mass="32432">MVLSRSLASIFLQLSKGEKIPASKLKGPLVAELLMEGILADIRSGRTRSLLYVPKVESLNAFLSNRFSITDLEYYINKLSQDIITRADLIEAAANSKAKKVRTFTGFLVNCYEPVTAILNGETIKVNPPTRTFQFINDTKHFIPHSGLTIVGVENSESFTRIEKQKHLFKNIHPLFVCRYPLNQSKDLLKWLKAINNPYLHFGDFDFAGIGIYVNEYKRYLGSRSTFFVPDNIELLIKTWGNRKLYDNQKINFDLKVVAEPKITALIDLIHTHKKGLEQEILIK</sequence>
<dbReference type="AlphaFoldDB" id="A0A7K1SWF2"/>
<accession>A0A7K1SWF2</accession>
<gene>
    <name evidence="2" type="ORF">GO621_07550</name>
</gene>
<dbReference type="EMBL" id="WPIK01000005">
    <property type="protein sequence ID" value="MVN21390.1"/>
    <property type="molecule type" value="Genomic_DNA"/>
</dbReference>